<dbReference type="InterPro" id="IPR000223">
    <property type="entry name" value="Pept_S26A_signal_pept_1"/>
</dbReference>
<dbReference type="GO" id="GO:0016020">
    <property type="term" value="C:membrane"/>
    <property type="evidence" value="ECO:0007669"/>
    <property type="project" value="UniProtKB-SubCell"/>
</dbReference>
<evidence type="ECO:0000313" key="6">
    <source>
        <dbReference type="Proteomes" id="UP000682358"/>
    </source>
</evidence>
<dbReference type="InterPro" id="IPR019533">
    <property type="entry name" value="Peptidase_S26"/>
</dbReference>
<feature type="active site" evidence="2">
    <location>
        <position position="78"/>
    </location>
</feature>
<dbReference type="GO" id="GO:0006465">
    <property type="term" value="P:signal peptide processing"/>
    <property type="evidence" value="ECO:0007669"/>
    <property type="project" value="InterPro"/>
</dbReference>
<dbReference type="EC" id="3.4.21.89" evidence="3"/>
<sequence>MINKSTLQMIGLLTVVGLYLSYAHTRYVIAANSTASNCLQATYFLVDTWDKEVKAGQLAAFTMNVENKLYPVGRKWIKQVAATEGMTVNVTTEQTTISDGRVIKNNMEHTMAYLNISPDEIKQTTTLAAGQLFMMGDTKTTYDSRYWGPIQQADVIGVAYALF</sequence>
<feature type="active site" evidence="2">
    <location>
        <position position="33"/>
    </location>
</feature>
<comment type="subcellular location">
    <subcellularLocation>
        <location evidence="3">Membrane</location>
        <topology evidence="3">Multi-pass membrane protein</topology>
    </subcellularLocation>
</comment>
<dbReference type="Proteomes" id="UP000682358">
    <property type="component" value="Plasmid p15628A_320"/>
</dbReference>
<evidence type="ECO:0000256" key="3">
    <source>
        <dbReference type="RuleBase" id="RU362042"/>
    </source>
</evidence>
<organism evidence="5 6">
    <name type="scientific">Providencia rettgeri</name>
    <dbReference type="NCBI Taxonomy" id="587"/>
    <lineage>
        <taxon>Bacteria</taxon>
        <taxon>Pseudomonadati</taxon>
        <taxon>Pseudomonadota</taxon>
        <taxon>Gammaproteobacteria</taxon>
        <taxon>Enterobacterales</taxon>
        <taxon>Morganellaceae</taxon>
        <taxon>Providencia</taxon>
    </lineage>
</organism>
<comment type="similarity">
    <text evidence="3">Belongs to the peptidase S26 family.</text>
</comment>
<dbReference type="Pfam" id="PF10502">
    <property type="entry name" value="Peptidase_S26"/>
    <property type="match status" value="1"/>
</dbReference>
<evidence type="ECO:0000256" key="1">
    <source>
        <dbReference type="ARBA" id="ARBA00019232"/>
    </source>
</evidence>
<dbReference type="NCBIfam" id="TIGR02227">
    <property type="entry name" value="sigpep_I_bact"/>
    <property type="match status" value="1"/>
</dbReference>
<dbReference type="InterPro" id="IPR036286">
    <property type="entry name" value="LexA/Signal_pep-like_sf"/>
</dbReference>
<feature type="domain" description="Peptidase S26" evidence="4">
    <location>
        <begin position="8"/>
        <end position="160"/>
    </location>
</feature>
<dbReference type="AlphaFoldDB" id="A0AAJ6FR40"/>
<keyword evidence="3 5" id="KW-0378">Hydrolase</keyword>
<dbReference type="RefSeq" id="WP_063454501.1">
    <property type="nucleotide sequence ID" value="NZ_CP123366.1"/>
</dbReference>
<reference evidence="5" key="1">
    <citation type="submission" date="2023-04" db="EMBL/GenBank/DDBJ databases">
        <title>Co-integrate Col3M blaNDM-1-harbouring plasmids in clinical Providencia rettgeri isolates from Argentina.</title>
        <authorList>
            <person name="de Belder D."/>
            <person name="Martino F."/>
            <person name="Tijet N."/>
            <person name="Melano R.G."/>
            <person name="Faccone D."/>
            <person name="de Mendieta J.M."/>
            <person name="Rapoport M."/>
            <person name="Albornoz E."/>
            <person name="Petroni A."/>
            <person name="Tuduri E."/>
            <person name="Derdoy L."/>
            <person name="Cogut S."/>
            <person name="Errecalde L."/>
            <person name="Pasteran F."/>
            <person name="Corso A."/>
            <person name="Gomez S.A."/>
        </authorList>
    </citation>
    <scope>NUCLEOTIDE SEQUENCE</scope>
    <source>
        <strain evidence="5">PreM15628</strain>
        <plasmid evidence="5">p15628A_320</plasmid>
    </source>
</reference>
<name>A0AAJ6FR40_PRORE</name>
<evidence type="ECO:0000313" key="5">
    <source>
        <dbReference type="EMBL" id="WHT95882.1"/>
    </source>
</evidence>
<geneLocation type="plasmid" evidence="5 6">
    <name>p15628A_320</name>
</geneLocation>
<accession>A0AAJ6FR40</accession>
<dbReference type="GO" id="GO:0004252">
    <property type="term" value="F:serine-type endopeptidase activity"/>
    <property type="evidence" value="ECO:0007669"/>
    <property type="project" value="InterPro"/>
</dbReference>
<comment type="catalytic activity">
    <reaction evidence="3">
        <text>Cleavage of hydrophobic, N-terminal signal or leader sequences from secreted and periplasmic proteins.</text>
        <dbReference type="EC" id="3.4.21.89"/>
    </reaction>
</comment>
<protein>
    <recommendedName>
        <fullName evidence="1 3">Signal peptidase I</fullName>
        <ecNumber evidence="3">3.4.21.89</ecNumber>
    </recommendedName>
</protein>
<keyword evidence="5" id="KW-0614">Plasmid</keyword>
<gene>
    <name evidence="5" type="primary">lepB</name>
    <name evidence="5" type="ORF">KOF27_20420</name>
</gene>
<dbReference type="EMBL" id="CP123373">
    <property type="protein sequence ID" value="WHT95882.1"/>
    <property type="molecule type" value="Genomic_DNA"/>
</dbReference>
<evidence type="ECO:0000259" key="4">
    <source>
        <dbReference type="Pfam" id="PF10502"/>
    </source>
</evidence>
<proteinExistence type="inferred from homology"/>
<dbReference type="SUPFAM" id="SSF51306">
    <property type="entry name" value="LexA/Signal peptidase"/>
    <property type="match status" value="1"/>
</dbReference>
<dbReference type="Gene3D" id="2.10.109.10">
    <property type="entry name" value="Umud Fragment, subunit A"/>
    <property type="match status" value="1"/>
</dbReference>
<keyword evidence="3" id="KW-0645">Protease</keyword>
<dbReference type="GO" id="GO:0009003">
    <property type="term" value="F:signal peptidase activity"/>
    <property type="evidence" value="ECO:0007669"/>
    <property type="project" value="UniProtKB-EC"/>
</dbReference>
<evidence type="ECO:0000256" key="2">
    <source>
        <dbReference type="PIRSR" id="PIRSR600223-1"/>
    </source>
</evidence>